<dbReference type="EMBL" id="BGPR01054124">
    <property type="protein sequence ID" value="GBO30907.1"/>
    <property type="molecule type" value="Genomic_DNA"/>
</dbReference>
<keyword evidence="3" id="KW-1185">Reference proteome</keyword>
<dbReference type="AlphaFoldDB" id="A0A4Y2W4N5"/>
<feature type="domain" description="SOCS box" evidence="1">
    <location>
        <begin position="391"/>
        <end position="430"/>
    </location>
</feature>
<dbReference type="InterPro" id="IPR001496">
    <property type="entry name" value="SOCS_box"/>
</dbReference>
<reference evidence="2 3" key="1">
    <citation type="journal article" date="2019" name="Sci. Rep.">
        <title>Orb-weaving spider Araneus ventricosus genome elucidates the spidroin gene catalogue.</title>
        <authorList>
            <person name="Kono N."/>
            <person name="Nakamura H."/>
            <person name="Ohtoshi R."/>
            <person name="Moran D.A.P."/>
            <person name="Shinohara A."/>
            <person name="Yoshida Y."/>
            <person name="Fujiwara M."/>
            <person name="Mori M."/>
            <person name="Tomita M."/>
            <person name="Arakawa K."/>
        </authorList>
    </citation>
    <scope>NUCLEOTIDE SEQUENCE [LARGE SCALE GENOMIC DNA]</scope>
</reference>
<proteinExistence type="predicted"/>
<evidence type="ECO:0000313" key="2">
    <source>
        <dbReference type="EMBL" id="GBO30907.1"/>
    </source>
</evidence>
<dbReference type="SMART" id="SM00969">
    <property type="entry name" value="SOCS_box"/>
    <property type="match status" value="1"/>
</dbReference>
<dbReference type="Proteomes" id="UP000499080">
    <property type="component" value="Unassembled WGS sequence"/>
</dbReference>
<gene>
    <name evidence="2" type="ORF">AVEN_116369_1</name>
</gene>
<sequence length="433" mass="50435">MFSEHNCCCCCYSVRALNIIDYEKRCRRYLSRCAPNLKWALLSLESLTEECKARTDMNAVEYDFYPLSHFLKGLPVTLPFETSNISLITRLKYLYFKRKMMTILKDNFFNEYINLTKTHLKTSTCTAHLEEVIRKFIKVCSVLDLQTELTSEDVHQYEFIAELLKLCYEANVRDSQMVKSLVKMAIDRRKVELSGIRYVKQPHYPPEFFKYILEHVTSAKFDIVSYCSDNPRTLWEYSRNFSVVSAVSFGNKDRTLTLLKYGFEVFPECEVRRSGHGFPFIAEVVPKTHQMVLQMMSVMRSLNLIIMNSTHYSNNDLQTLTEDQKECFRLIWRAIPDVYVKFAEMGLSITAEFFHLAQHGILEPARYGENTKSCIMYELCLTDMASGAKEPRSLQHLSRCAVRKSLHDSWNLPDGIFKLGLPIDSYVSIYVLL</sequence>
<comment type="caution">
    <text evidence="2">The sequence shown here is derived from an EMBL/GenBank/DDBJ whole genome shotgun (WGS) entry which is preliminary data.</text>
</comment>
<dbReference type="CDD" id="cd03716">
    <property type="entry name" value="SOCS_ASB_like"/>
    <property type="match status" value="1"/>
</dbReference>
<name>A0A4Y2W4N5_ARAVE</name>
<dbReference type="Pfam" id="PF07525">
    <property type="entry name" value="SOCS_box"/>
    <property type="match status" value="1"/>
</dbReference>
<protein>
    <recommendedName>
        <fullName evidence="1">SOCS box domain-containing protein</fullName>
    </recommendedName>
</protein>
<accession>A0A4Y2W4N5</accession>
<organism evidence="2 3">
    <name type="scientific">Araneus ventricosus</name>
    <name type="common">Orbweaver spider</name>
    <name type="synonym">Epeira ventricosa</name>
    <dbReference type="NCBI Taxonomy" id="182803"/>
    <lineage>
        <taxon>Eukaryota</taxon>
        <taxon>Metazoa</taxon>
        <taxon>Ecdysozoa</taxon>
        <taxon>Arthropoda</taxon>
        <taxon>Chelicerata</taxon>
        <taxon>Arachnida</taxon>
        <taxon>Araneae</taxon>
        <taxon>Araneomorphae</taxon>
        <taxon>Entelegynae</taxon>
        <taxon>Araneoidea</taxon>
        <taxon>Araneidae</taxon>
        <taxon>Araneus</taxon>
    </lineage>
</organism>
<evidence type="ECO:0000259" key="1">
    <source>
        <dbReference type="SMART" id="SM00969"/>
    </source>
</evidence>
<dbReference type="OrthoDB" id="6410987at2759"/>
<evidence type="ECO:0000313" key="3">
    <source>
        <dbReference type="Proteomes" id="UP000499080"/>
    </source>
</evidence>